<dbReference type="RefSeq" id="WP_068533186.1">
    <property type="nucleotide sequence ID" value="NZ_LVJH01000021.1"/>
</dbReference>
<dbReference type="InterPro" id="IPR048792">
    <property type="entry name" value="CarD_C"/>
</dbReference>
<dbReference type="PANTHER" id="PTHR38447">
    <property type="entry name" value="TRANSCRIPTION FACTOR YDEB-RELATED"/>
    <property type="match status" value="1"/>
</dbReference>
<dbReference type="EMBL" id="LVJH01000021">
    <property type="protein sequence ID" value="OAB42494.1"/>
    <property type="molecule type" value="Genomic_DNA"/>
</dbReference>
<dbReference type="InterPro" id="IPR042215">
    <property type="entry name" value="CarD-like_C"/>
</dbReference>
<comment type="caution">
    <text evidence="2">The sequence shown here is derived from an EMBL/GenBank/DDBJ whole genome shotgun (WGS) entry which is preliminary data.</text>
</comment>
<evidence type="ECO:0000313" key="2">
    <source>
        <dbReference type="EMBL" id="OAB42494.1"/>
    </source>
</evidence>
<dbReference type="OrthoDB" id="9786074at2"/>
<dbReference type="PANTHER" id="PTHR38447:SF1">
    <property type="entry name" value="RNA POLYMERASE-BINDING TRANSCRIPTION FACTOR CARD"/>
    <property type="match status" value="1"/>
</dbReference>
<dbReference type="InterPro" id="IPR003711">
    <property type="entry name" value="CarD-like/TRCF_RID"/>
</dbReference>
<dbReference type="SMART" id="SM01058">
    <property type="entry name" value="CarD_TRCF"/>
    <property type="match status" value="1"/>
</dbReference>
<feature type="domain" description="CarD-like/TRCF RNAP-interacting" evidence="1">
    <location>
        <begin position="3"/>
        <end position="113"/>
    </location>
</feature>
<dbReference type="Pfam" id="PF02559">
    <property type="entry name" value="CarD_TRCF_RID"/>
    <property type="match status" value="1"/>
</dbReference>
<dbReference type="Proteomes" id="UP000076967">
    <property type="component" value="Unassembled WGS sequence"/>
</dbReference>
<organism evidence="2 3">
    <name type="scientific">Paenibacillus glacialis</name>
    <dbReference type="NCBI Taxonomy" id="494026"/>
    <lineage>
        <taxon>Bacteria</taxon>
        <taxon>Bacillati</taxon>
        <taxon>Bacillota</taxon>
        <taxon>Bacilli</taxon>
        <taxon>Bacillales</taxon>
        <taxon>Paenibacillaceae</taxon>
        <taxon>Paenibacillus</taxon>
    </lineage>
</organism>
<dbReference type="InterPro" id="IPR052531">
    <property type="entry name" value="CarD-like_regulator"/>
</dbReference>
<sequence length="167" mass="19645">MNGIKAGEMVFYPLHGVGLLEEKVTRLYEDKEKDYFKVYFEELKMDIFIPEDSAEQQGIRPLTSQDMLEQSQIHFFEKFCELPLLAFERKKLLDLKLKTGDIFCVTEVIRDLVCAPQYELKLGFQDKLLLEAACKLLKNELMYVLDLSDEKASDILKEMMKKRLKYK</sequence>
<dbReference type="Pfam" id="PF21095">
    <property type="entry name" value="CarD_C"/>
    <property type="match status" value="1"/>
</dbReference>
<gene>
    <name evidence="2" type="ORF">PGLA_12580</name>
</gene>
<evidence type="ECO:0000259" key="1">
    <source>
        <dbReference type="SMART" id="SM01058"/>
    </source>
</evidence>
<dbReference type="STRING" id="494026.PGLA_12580"/>
<keyword evidence="3" id="KW-1185">Reference proteome</keyword>
<accession>A0A168KUV1</accession>
<reference evidence="2 3" key="1">
    <citation type="submission" date="2016-03" db="EMBL/GenBank/DDBJ databases">
        <title>Draft genome sequence of Paenibacillus glacialis DSM 22343.</title>
        <authorList>
            <person name="Shin S.-K."/>
            <person name="Yi H."/>
        </authorList>
    </citation>
    <scope>NUCLEOTIDE SEQUENCE [LARGE SCALE GENOMIC DNA]</scope>
    <source>
        <strain evidence="2 3">DSM 22343</strain>
    </source>
</reference>
<dbReference type="AlphaFoldDB" id="A0A168KUV1"/>
<dbReference type="GO" id="GO:0009303">
    <property type="term" value="P:rRNA transcription"/>
    <property type="evidence" value="ECO:0007669"/>
    <property type="project" value="TreeGrafter"/>
</dbReference>
<evidence type="ECO:0000313" key="3">
    <source>
        <dbReference type="Proteomes" id="UP000076967"/>
    </source>
</evidence>
<protein>
    <recommendedName>
        <fullName evidence="1">CarD-like/TRCF RNAP-interacting domain-containing protein</fullName>
    </recommendedName>
</protein>
<name>A0A168KUV1_9BACL</name>
<dbReference type="Gene3D" id="2.40.10.170">
    <property type="match status" value="1"/>
</dbReference>
<dbReference type="InterPro" id="IPR036101">
    <property type="entry name" value="CarD-like/TRCF_RID_sf"/>
</dbReference>
<dbReference type="Gene3D" id="1.20.58.1290">
    <property type="entry name" value="CarD-like, C-terminal domain"/>
    <property type="match status" value="1"/>
</dbReference>
<dbReference type="SUPFAM" id="SSF141259">
    <property type="entry name" value="CarD-like"/>
    <property type="match status" value="1"/>
</dbReference>
<proteinExistence type="predicted"/>